<feature type="domain" description="AAA" evidence="12">
    <location>
        <begin position="589"/>
        <end position="743"/>
    </location>
</feature>
<feature type="compositionally biased region" description="Low complexity" evidence="10">
    <location>
        <begin position="807"/>
        <end position="828"/>
    </location>
</feature>
<evidence type="ECO:0000256" key="8">
    <source>
        <dbReference type="ARBA" id="ARBA00051245"/>
    </source>
</evidence>
<dbReference type="InterPro" id="IPR050445">
    <property type="entry name" value="Bact_polysacc_biosynth/exp"/>
</dbReference>
<dbReference type="GO" id="GO:0004715">
    <property type="term" value="F:non-membrane spanning protein tyrosine kinase activity"/>
    <property type="evidence" value="ECO:0007669"/>
    <property type="project" value="UniProtKB-EC"/>
</dbReference>
<dbReference type="InterPro" id="IPR025669">
    <property type="entry name" value="AAA_dom"/>
</dbReference>
<feature type="transmembrane region" description="Helical" evidence="11">
    <location>
        <begin position="40"/>
        <end position="60"/>
    </location>
</feature>
<evidence type="ECO:0000256" key="10">
    <source>
        <dbReference type="SAM" id="MobiDB-lite"/>
    </source>
</evidence>
<name>A0A5C6F2X4_9BACT</name>
<protein>
    <recommendedName>
        <fullName evidence="2">non-specific protein-tyrosine kinase</fullName>
        <ecNumber evidence="2">2.7.10.2</ecNumber>
    </recommendedName>
</protein>
<dbReference type="SUPFAM" id="SSF52540">
    <property type="entry name" value="P-loop containing nucleoside triphosphate hydrolases"/>
    <property type="match status" value="1"/>
</dbReference>
<dbReference type="CDD" id="cd05387">
    <property type="entry name" value="BY-kinase"/>
    <property type="match status" value="1"/>
</dbReference>
<feature type="region of interest" description="Disordered" evidence="10">
    <location>
        <begin position="1"/>
        <end position="22"/>
    </location>
</feature>
<dbReference type="NCBIfam" id="TIGR01007">
    <property type="entry name" value="eps_fam"/>
    <property type="match status" value="1"/>
</dbReference>
<keyword evidence="11" id="KW-0812">Transmembrane</keyword>
<reference evidence="13 14" key="1">
    <citation type="submission" date="2019-02" db="EMBL/GenBank/DDBJ databases">
        <title>Deep-cultivation of Planctomycetes and their phenomic and genomic characterization uncovers novel biology.</title>
        <authorList>
            <person name="Wiegand S."/>
            <person name="Jogler M."/>
            <person name="Boedeker C."/>
            <person name="Pinto D."/>
            <person name="Vollmers J."/>
            <person name="Rivas-Marin E."/>
            <person name="Kohn T."/>
            <person name="Peeters S.H."/>
            <person name="Heuer A."/>
            <person name="Rast P."/>
            <person name="Oberbeckmann S."/>
            <person name="Bunk B."/>
            <person name="Jeske O."/>
            <person name="Meyerdierks A."/>
            <person name="Storesund J.E."/>
            <person name="Kallscheuer N."/>
            <person name="Luecker S."/>
            <person name="Lage O.M."/>
            <person name="Pohl T."/>
            <person name="Merkel B.J."/>
            <person name="Hornburger P."/>
            <person name="Mueller R.-W."/>
            <person name="Bruemmer F."/>
            <person name="Labrenz M."/>
            <person name="Spormann A.M."/>
            <person name="Op Den Camp H."/>
            <person name="Overmann J."/>
            <person name="Amann R."/>
            <person name="Jetten M.S.M."/>
            <person name="Mascher T."/>
            <person name="Medema M.H."/>
            <person name="Devos D.P."/>
            <person name="Kaster A.-K."/>
            <person name="Ovreas L."/>
            <person name="Rohde M."/>
            <person name="Galperin M.Y."/>
            <person name="Jogler C."/>
        </authorList>
    </citation>
    <scope>NUCLEOTIDE SEQUENCE [LARGE SCALE GENOMIC DNA]</scope>
    <source>
        <strain evidence="13 14">Poly59</strain>
    </source>
</reference>
<dbReference type="GO" id="GO:0005524">
    <property type="term" value="F:ATP binding"/>
    <property type="evidence" value="ECO:0007669"/>
    <property type="project" value="UniProtKB-KW"/>
</dbReference>
<evidence type="ECO:0000256" key="2">
    <source>
        <dbReference type="ARBA" id="ARBA00011903"/>
    </source>
</evidence>
<dbReference type="InterPro" id="IPR027417">
    <property type="entry name" value="P-loop_NTPase"/>
</dbReference>
<dbReference type="PANTHER" id="PTHR32309:SF13">
    <property type="entry name" value="FERRIC ENTEROBACTIN TRANSPORT PROTEIN FEPE"/>
    <property type="match status" value="1"/>
</dbReference>
<evidence type="ECO:0000256" key="9">
    <source>
        <dbReference type="SAM" id="Coils"/>
    </source>
</evidence>
<evidence type="ECO:0000256" key="11">
    <source>
        <dbReference type="SAM" id="Phobius"/>
    </source>
</evidence>
<dbReference type="GO" id="GO:0005886">
    <property type="term" value="C:plasma membrane"/>
    <property type="evidence" value="ECO:0007669"/>
    <property type="project" value="TreeGrafter"/>
</dbReference>
<comment type="similarity">
    <text evidence="1">Belongs to the CpsD/CapB family.</text>
</comment>
<dbReference type="Proteomes" id="UP000317977">
    <property type="component" value="Unassembled WGS sequence"/>
</dbReference>
<gene>
    <name evidence="13" type="primary">ptk_2</name>
    <name evidence="13" type="ORF">Poly59_17940</name>
</gene>
<evidence type="ECO:0000256" key="1">
    <source>
        <dbReference type="ARBA" id="ARBA00007316"/>
    </source>
</evidence>
<keyword evidence="3 13" id="KW-0808">Transferase</keyword>
<keyword evidence="6" id="KW-0067">ATP-binding</keyword>
<keyword evidence="9" id="KW-0175">Coiled coil</keyword>
<evidence type="ECO:0000313" key="14">
    <source>
        <dbReference type="Proteomes" id="UP000317977"/>
    </source>
</evidence>
<sequence length="839" mass="92529">MKAQQLTEPRFSDPNQGLTASAQTENQAVNIADAVWRYRWAVALPVIVGAVCGLLIYLQLPETYRSTTRLMIESDNKAMLESMSGEVIGGVPGLDIVESQLFSDRVLAATFANPRMRPFQSEFESHQAMFNDIALNSLELEPEVDDLRTAQSVVALLHFESDVEELCQPVVQSFSESLQDYYNENYKSNRGDLINLIAKGMEQLHPKMLDLESRYREFRRDAPLAWDSQGIAINPHRERQLFLVGRRSEVTEKLREKAVEVAAIESIIRESKSDPLLGLNIIGELLGKSFTMPNSQGRLEDLQQGDAELAKNNLAQELVPLMIERNKFESEYGPSHPSVKVLDSQLETMRSELQRLVEEKTTRVMTLMSESLADPRERAIEAVNAVVLASKAQVALLTSQVKELDSQIEDERTEAAKLAQFEQENQAQLREIERTRELLNQLEEQMARVNLVEDERGTRVVELTAPSLAYKVGPSLIKTVGAGSILGILLGCGLAILLEKNANTFRDPDEIADILGVPVLTHIPFFKGKVKKSVKGDINPYEKFDQSLAVVHMPASIPAEAIRSCRTSVFFELTGSGSWGSAEKSPGGRVIQVTSPLPGDGKSTIAGNLACSIAQSGKRTLVIDCDLRRPQLTDNFDMADQKGLTDVLNCECDALDACHVTPLRNLFVMPSGAIPANPAEALTLPEMSNMMEMLREKYDYILLDTPPLLVVTDPSITASMVDGVVVALRIRRKSRHNARESINILRSVSARILGIVINNSDEAGASDGYRGYGYYRYGRHTSRYYRAGKSGKSHKPSQPLIISGRGSKPQAKATSAKATSAQAATPSTLGESTLKDLTD</sequence>
<comment type="catalytic activity">
    <reaction evidence="8">
        <text>L-tyrosyl-[protein] + ATP = O-phospho-L-tyrosyl-[protein] + ADP + H(+)</text>
        <dbReference type="Rhea" id="RHEA:10596"/>
        <dbReference type="Rhea" id="RHEA-COMP:10136"/>
        <dbReference type="Rhea" id="RHEA-COMP:20101"/>
        <dbReference type="ChEBI" id="CHEBI:15378"/>
        <dbReference type="ChEBI" id="CHEBI:30616"/>
        <dbReference type="ChEBI" id="CHEBI:46858"/>
        <dbReference type="ChEBI" id="CHEBI:61978"/>
        <dbReference type="ChEBI" id="CHEBI:456216"/>
        <dbReference type="EC" id="2.7.10.2"/>
    </reaction>
</comment>
<comment type="caution">
    <text evidence="13">The sequence shown here is derived from an EMBL/GenBank/DDBJ whole genome shotgun (WGS) entry which is preliminary data.</text>
</comment>
<dbReference type="OrthoDB" id="9794577at2"/>
<accession>A0A5C6F2X4</accession>
<keyword evidence="7" id="KW-0829">Tyrosine-protein kinase</keyword>
<keyword evidence="14" id="KW-1185">Reference proteome</keyword>
<dbReference type="Gene3D" id="3.40.50.300">
    <property type="entry name" value="P-loop containing nucleotide triphosphate hydrolases"/>
    <property type="match status" value="1"/>
</dbReference>
<keyword evidence="4" id="KW-0547">Nucleotide-binding</keyword>
<evidence type="ECO:0000256" key="5">
    <source>
        <dbReference type="ARBA" id="ARBA00022777"/>
    </source>
</evidence>
<dbReference type="EC" id="2.7.10.2" evidence="2"/>
<feature type="coiled-coil region" evidence="9">
    <location>
        <begin position="394"/>
        <end position="455"/>
    </location>
</feature>
<evidence type="ECO:0000256" key="4">
    <source>
        <dbReference type="ARBA" id="ARBA00022741"/>
    </source>
</evidence>
<dbReference type="AlphaFoldDB" id="A0A5C6F2X4"/>
<keyword evidence="5 13" id="KW-0418">Kinase</keyword>
<dbReference type="Pfam" id="PF13614">
    <property type="entry name" value="AAA_31"/>
    <property type="match status" value="1"/>
</dbReference>
<evidence type="ECO:0000256" key="7">
    <source>
        <dbReference type="ARBA" id="ARBA00023137"/>
    </source>
</evidence>
<dbReference type="RefSeq" id="WP_146533677.1">
    <property type="nucleotide sequence ID" value="NZ_SJPX01000002.1"/>
</dbReference>
<dbReference type="InterPro" id="IPR005702">
    <property type="entry name" value="Wzc-like_C"/>
</dbReference>
<dbReference type="EMBL" id="SJPX01000002">
    <property type="protein sequence ID" value="TWU55495.1"/>
    <property type="molecule type" value="Genomic_DNA"/>
</dbReference>
<keyword evidence="11" id="KW-0472">Membrane</keyword>
<evidence type="ECO:0000256" key="6">
    <source>
        <dbReference type="ARBA" id="ARBA00022840"/>
    </source>
</evidence>
<feature type="region of interest" description="Disordered" evidence="10">
    <location>
        <begin position="787"/>
        <end position="839"/>
    </location>
</feature>
<dbReference type="PANTHER" id="PTHR32309">
    <property type="entry name" value="TYROSINE-PROTEIN KINASE"/>
    <property type="match status" value="1"/>
</dbReference>
<evidence type="ECO:0000313" key="13">
    <source>
        <dbReference type="EMBL" id="TWU55495.1"/>
    </source>
</evidence>
<organism evidence="13 14">
    <name type="scientific">Rubripirellula reticaptiva</name>
    <dbReference type="NCBI Taxonomy" id="2528013"/>
    <lineage>
        <taxon>Bacteria</taxon>
        <taxon>Pseudomonadati</taxon>
        <taxon>Planctomycetota</taxon>
        <taxon>Planctomycetia</taxon>
        <taxon>Pirellulales</taxon>
        <taxon>Pirellulaceae</taxon>
        <taxon>Rubripirellula</taxon>
    </lineage>
</organism>
<keyword evidence="11" id="KW-1133">Transmembrane helix</keyword>
<evidence type="ECO:0000256" key="3">
    <source>
        <dbReference type="ARBA" id="ARBA00022679"/>
    </source>
</evidence>
<proteinExistence type="inferred from homology"/>
<evidence type="ECO:0000259" key="12">
    <source>
        <dbReference type="Pfam" id="PF13614"/>
    </source>
</evidence>